<evidence type="ECO:0000256" key="1">
    <source>
        <dbReference type="ARBA" id="ARBA00004613"/>
    </source>
</evidence>
<evidence type="ECO:0000256" key="2">
    <source>
        <dbReference type="ARBA" id="ARBA00022525"/>
    </source>
</evidence>
<dbReference type="InterPro" id="IPR016090">
    <property type="entry name" value="PLA2-like_dom"/>
</dbReference>
<dbReference type="Proteomes" id="UP000694568">
    <property type="component" value="Unplaced"/>
</dbReference>
<organism evidence="4 5">
    <name type="scientific">Sander lucioperca</name>
    <name type="common">Pike-perch</name>
    <name type="synonym">Perca lucioperca</name>
    <dbReference type="NCBI Taxonomy" id="283035"/>
    <lineage>
        <taxon>Eukaryota</taxon>
        <taxon>Metazoa</taxon>
        <taxon>Chordata</taxon>
        <taxon>Craniata</taxon>
        <taxon>Vertebrata</taxon>
        <taxon>Euteleostomi</taxon>
        <taxon>Actinopterygii</taxon>
        <taxon>Neopterygii</taxon>
        <taxon>Teleostei</taxon>
        <taxon>Neoteleostei</taxon>
        <taxon>Acanthomorphata</taxon>
        <taxon>Eupercaria</taxon>
        <taxon>Perciformes</taxon>
        <taxon>Percoidei</taxon>
        <taxon>Percidae</taxon>
        <taxon>Luciopercinae</taxon>
        <taxon>Sander</taxon>
    </lineage>
</organism>
<dbReference type="Pfam" id="PF05826">
    <property type="entry name" value="Phospholip_A2_2"/>
    <property type="match status" value="1"/>
</dbReference>
<sequence length="113" mass="12824">MSAGWSKKNREAGSWRRVLRARMKLNGCAASLKRARSTDLFVAGEFAETDSCCRIHDHCPHVIHAFSSNYGHTNFNLTLYAIKKMVSLPEESQRHIFQGSWSGVLQRDRCALL</sequence>
<dbReference type="GO" id="GO:0005576">
    <property type="term" value="C:extracellular region"/>
    <property type="evidence" value="ECO:0007669"/>
    <property type="project" value="UniProtKB-SubCell"/>
</dbReference>
<reference evidence="4" key="1">
    <citation type="submission" date="2025-08" db="UniProtKB">
        <authorList>
            <consortium name="Ensembl"/>
        </authorList>
    </citation>
    <scope>IDENTIFICATION</scope>
</reference>
<dbReference type="GO" id="GO:0050482">
    <property type="term" value="P:arachidonate secretion"/>
    <property type="evidence" value="ECO:0007669"/>
    <property type="project" value="InterPro"/>
</dbReference>
<dbReference type="InterPro" id="IPR033113">
    <property type="entry name" value="PLA2_histidine"/>
</dbReference>
<dbReference type="SUPFAM" id="SSF48619">
    <property type="entry name" value="Phospholipase A2, PLA2"/>
    <property type="match status" value="1"/>
</dbReference>
<evidence type="ECO:0000259" key="3">
    <source>
        <dbReference type="Pfam" id="PF05826"/>
    </source>
</evidence>
<proteinExistence type="predicted"/>
<name>A0A8C9XSG2_SANLU</name>
<evidence type="ECO:0000313" key="4">
    <source>
        <dbReference type="Ensembl" id="ENSSLUP00000015317.1"/>
    </source>
</evidence>
<dbReference type="Gene3D" id="1.20.90.10">
    <property type="entry name" value="Phospholipase A2 domain"/>
    <property type="match status" value="1"/>
</dbReference>
<protein>
    <recommendedName>
        <fullName evidence="3">Phospholipase A2-like central domain-containing protein</fullName>
    </recommendedName>
</protein>
<dbReference type="GO" id="GO:0004623">
    <property type="term" value="F:phospholipase A2 activity"/>
    <property type="evidence" value="ECO:0007669"/>
    <property type="project" value="InterPro"/>
</dbReference>
<dbReference type="GO" id="GO:0006644">
    <property type="term" value="P:phospholipid metabolic process"/>
    <property type="evidence" value="ECO:0007669"/>
    <property type="project" value="InterPro"/>
</dbReference>
<dbReference type="PROSITE" id="PS00118">
    <property type="entry name" value="PA2_HIS"/>
    <property type="match status" value="1"/>
</dbReference>
<keyword evidence="2" id="KW-0964">Secreted</keyword>
<dbReference type="PANTHER" id="PTHR12253">
    <property type="entry name" value="RH14732P"/>
    <property type="match status" value="1"/>
</dbReference>
<reference evidence="4" key="2">
    <citation type="submission" date="2025-09" db="UniProtKB">
        <authorList>
            <consortium name="Ensembl"/>
        </authorList>
    </citation>
    <scope>IDENTIFICATION</scope>
</reference>
<dbReference type="Ensembl" id="ENSSLUT00000015809.1">
    <property type="protein sequence ID" value="ENSSLUP00000015317.1"/>
    <property type="gene ID" value="ENSSLUG00000007190.1"/>
</dbReference>
<evidence type="ECO:0000313" key="5">
    <source>
        <dbReference type="Proteomes" id="UP000694568"/>
    </source>
</evidence>
<dbReference type="InterPro" id="IPR036444">
    <property type="entry name" value="PLipase_A2_dom_sf"/>
</dbReference>
<keyword evidence="5" id="KW-1185">Reference proteome</keyword>
<comment type="subcellular location">
    <subcellularLocation>
        <location evidence="1">Secreted</location>
    </subcellularLocation>
</comment>
<dbReference type="AlphaFoldDB" id="A0A8C9XSG2"/>
<feature type="domain" description="Phospholipase A2-like central" evidence="3">
    <location>
        <begin position="43"/>
        <end position="77"/>
    </location>
</feature>
<accession>A0A8C9XSG2</accession>